<keyword evidence="6" id="KW-0472">Membrane</keyword>
<dbReference type="CDD" id="cd00146">
    <property type="entry name" value="PKD"/>
    <property type="match status" value="3"/>
</dbReference>
<evidence type="ECO:0000256" key="1">
    <source>
        <dbReference type="ARBA" id="ARBA00004141"/>
    </source>
</evidence>
<keyword evidence="3 9" id="KW-0732">Signal</keyword>
<dbReference type="InterPro" id="IPR003961">
    <property type="entry name" value="FN3_dom"/>
</dbReference>
<feature type="chain" id="PRO_5002444416" evidence="9">
    <location>
        <begin position="39"/>
        <end position="1556"/>
    </location>
</feature>
<sequence>MGVRGGSSRSRLRATLGLAVCLALASAAIVAVPLGASAAVPAAKAPLLERTADVITSDPLPTVQIDSGYVWAQATIGNIVYAAGSFSNARASLAAAGTSLTPRNNILAYDITTGELQGFAPAVNGVIKAVAASPDGTRIYIGGSFTQVNGTARYNFAALDAQTGQLIAGVAPSVGGAGVYGIAVSADSVYVAGNFTQANTVARKNFAAFATSNGALREWAPTSDQQVDALVMEPGGQRVIAGGRFYLINSAVQRGLVALDPTTGGIDTGWAAPNTVKNGAALGSSYAGKTGIFGLSVDQTGVYGTGWVFANAASGNLEGAFAAEAGSGAIRWVADCHGDNYGVYSTGKVVYTTSHTHACETANLWPEQSTRTWRYMLAFTATAEGSLTRSLTAGSTYADWNGTPSPSAYAVTPDYTVGTATGLGQAGLSITGAGDYVAVAGEFTSVNNKQFQGIVRFSTKPAGGAKQGPRLSGTDWTAPTATSTQSGRVRVTTTTNWDRDNRDLTYQLIRSDSAAPIDQVTTQSVWWQTGAVVLNDATAVPGTNYTYTVRAVDSDGNSASSQPVSVTAAGGTGSDYANMVLGDRAELYYPLGSLGGNWAGGANPVVGSGVSNTSPGAVQGTTGASASTFSGSTSGRVSSAASAKGDDNYAAEAWFKTSTTRGGKIFGYGSAQTSGSGTNDRNVYMLNNGRLTYGVYPGSTKTVTTTGSYNDNKWHHVVSTLSPGGMVLYVDGKVVAQDASVVSAQDNYLGYWRVGYDSLSGWPNAPTSASFAGGIDEFAVYPDALSAAQVAQHYATGMGFKAPTASFTSAATDLSVAFTGTAIADTGQSIVGYSWNFGDGQSATGATPVHEYAASGTYTVTLTATDSRGIIGVSTQQVTALAPNVVPTAAFTSTASGLTAAVNGMTSTDADGTITGYSWNWGDGTAAGSGVTASHLYGAAGTYTVTLTATDDRGGQATTTADVVVTHAAPVAAFEASTNVLDVNVNASASTASDAATLTYSWNWGDSSAAGSGVTASHHYAAAGNYTVTLTVTDSLGATATTARTATVADKPFAIRDDFDRSSASGWGSAETGGAYSVMNGSAAAASVSGGRGLLTLATGQTRNLALQGTALADTLTTLSYSLDQAPTTGGSYVGVSARKSATNEYLARVWMRTDGKLWLTVQRGSTVIATQALTTTWAAGDVFRLAVNVSGASPTTIQVKTWKDGAIEPTDWQLTVTDATTDLQGAGWSSVHASRGSTATSTAVFSFDSLRVTDLKAPPPNVAPTAVFTSTVSNRDVAVDGSTSTDSDGAVAGYSWNWGDGTAAGTGATATHAYAAAGTYDVTLTITDDDGASSAVTHQVVATDPPVVDPAIARDAFARTATSGWGSSDLGGAWTLAGGAASAASVADGVGRLTLAAGGTRNMLLNASSVKNVTMSADFSVDAAPSTGAAYVGLIARSSATDNYLVRAWLNANGTVSIVIQQGSAVLSSSVVPGITRGAGDAFTLKVDVSGGASTTISAKLWRQGTAEPATWQTSFVDTTGIDAAGAVGVHGNRVSSATAPAVIAVDNFRVLDNG</sequence>
<evidence type="ECO:0000256" key="9">
    <source>
        <dbReference type="SAM" id="SignalP"/>
    </source>
</evidence>
<dbReference type="Pfam" id="PF13385">
    <property type="entry name" value="Laminin_G_3"/>
    <property type="match status" value="1"/>
</dbReference>
<dbReference type="EMBL" id="JYIU01000045">
    <property type="protein sequence ID" value="KJL19303.1"/>
    <property type="molecule type" value="Genomic_DNA"/>
</dbReference>
<evidence type="ECO:0000256" key="8">
    <source>
        <dbReference type="SAM" id="MobiDB-lite"/>
    </source>
</evidence>
<dbReference type="PATRIC" id="fig|104336.4.peg.2633"/>
<evidence type="ECO:0000256" key="4">
    <source>
        <dbReference type="ARBA" id="ARBA00022737"/>
    </source>
</evidence>
<dbReference type="SMART" id="SM00560">
    <property type="entry name" value="LamGL"/>
    <property type="match status" value="1"/>
</dbReference>
<dbReference type="SUPFAM" id="SSF50969">
    <property type="entry name" value="YVTN repeat-like/Quinoprotein amine dehydrogenase"/>
    <property type="match status" value="1"/>
</dbReference>
<dbReference type="Gene3D" id="2.60.40.10">
    <property type="entry name" value="Immunoglobulins"/>
    <property type="match status" value="5"/>
</dbReference>
<feature type="domain" description="PKD" evidence="10">
    <location>
        <begin position="1261"/>
        <end position="1341"/>
    </location>
</feature>
<feature type="region of interest" description="Disordered" evidence="8">
    <location>
        <begin position="461"/>
        <end position="483"/>
    </location>
</feature>
<feature type="domain" description="PKD" evidence="10">
    <location>
        <begin position="970"/>
        <end position="1048"/>
    </location>
</feature>
<evidence type="ECO:0000256" key="7">
    <source>
        <dbReference type="ARBA" id="ARBA00023157"/>
    </source>
</evidence>
<keyword evidence="2" id="KW-0812">Transmembrane</keyword>
<dbReference type="InterPro" id="IPR011044">
    <property type="entry name" value="Quino_amine_DH_bsu"/>
</dbReference>
<dbReference type="InterPro" id="IPR013783">
    <property type="entry name" value="Ig-like_fold"/>
</dbReference>
<reference evidence="12 13" key="1">
    <citation type="submission" date="2015-02" db="EMBL/GenBank/DDBJ databases">
        <title>Draft genome sequences of ten Microbacterium spp. with emphasis on heavy metal contaminated environments.</title>
        <authorList>
            <person name="Corretto E."/>
        </authorList>
    </citation>
    <scope>NUCLEOTIDE SEQUENCE [LARGE SCALE GENOMIC DNA]</scope>
    <source>
        <strain evidence="12 13">DSM 12966</strain>
    </source>
</reference>
<comment type="caution">
    <text evidence="12">The sequence shown here is derived from an EMBL/GenBank/DDBJ whole genome shotgun (WGS) entry which is preliminary data.</text>
</comment>
<evidence type="ECO:0000313" key="12">
    <source>
        <dbReference type="EMBL" id="KJL19303.1"/>
    </source>
</evidence>
<feature type="signal peptide" evidence="9">
    <location>
        <begin position="1"/>
        <end position="38"/>
    </location>
</feature>
<dbReference type="Pfam" id="PF18911">
    <property type="entry name" value="PKD_4"/>
    <property type="match status" value="4"/>
</dbReference>
<dbReference type="RefSeq" id="WP_082068991.1">
    <property type="nucleotide sequence ID" value="NZ_CP031425.1"/>
</dbReference>
<dbReference type="KEGG" id="mfol:DXT68_02695"/>
<keyword evidence="5" id="KW-1133">Transmembrane helix</keyword>
<dbReference type="SUPFAM" id="SSF49899">
    <property type="entry name" value="Concanavalin A-like lectins/glucanases"/>
    <property type="match status" value="1"/>
</dbReference>
<keyword evidence="4" id="KW-0677">Repeat</keyword>
<dbReference type="Proteomes" id="UP000033572">
    <property type="component" value="Unassembled WGS sequence"/>
</dbReference>
<evidence type="ECO:0000259" key="10">
    <source>
        <dbReference type="PROSITE" id="PS50093"/>
    </source>
</evidence>
<feature type="domain" description="PKD" evidence="10">
    <location>
        <begin position="887"/>
        <end position="966"/>
    </location>
</feature>
<accession>A0A0F0KEM4</accession>
<dbReference type="SMART" id="SM00089">
    <property type="entry name" value="PKD"/>
    <property type="match status" value="4"/>
</dbReference>
<dbReference type="PROSITE" id="PS50093">
    <property type="entry name" value="PKD"/>
    <property type="match status" value="4"/>
</dbReference>
<name>A0A0F0KEM4_9MICO</name>
<dbReference type="GO" id="GO:0005261">
    <property type="term" value="F:monoatomic cation channel activity"/>
    <property type="evidence" value="ECO:0007669"/>
    <property type="project" value="TreeGrafter"/>
</dbReference>
<dbReference type="GO" id="GO:0005886">
    <property type="term" value="C:plasma membrane"/>
    <property type="evidence" value="ECO:0007669"/>
    <property type="project" value="TreeGrafter"/>
</dbReference>
<evidence type="ECO:0000256" key="3">
    <source>
        <dbReference type="ARBA" id="ARBA00022729"/>
    </source>
</evidence>
<dbReference type="InterPro" id="IPR000601">
    <property type="entry name" value="PKD_dom"/>
</dbReference>
<dbReference type="GO" id="GO:0006816">
    <property type="term" value="P:calcium ion transport"/>
    <property type="evidence" value="ECO:0007669"/>
    <property type="project" value="TreeGrafter"/>
</dbReference>
<comment type="subcellular location">
    <subcellularLocation>
        <location evidence="1">Membrane</location>
        <topology evidence="1">Multi-pass membrane protein</topology>
    </subcellularLocation>
</comment>
<evidence type="ECO:0000256" key="2">
    <source>
        <dbReference type="ARBA" id="ARBA00022692"/>
    </source>
</evidence>
<dbReference type="InterPro" id="IPR013320">
    <property type="entry name" value="ConA-like_dom_sf"/>
</dbReference>
<keyword evidence="13" id="KW-1185">Reference proteome</keyword>
<dbReference type="GO" id="GO:0008233">
    <property type="term" value="F:peptidase activity"/>
    <property type="evidence" value="ECO:0007669"/>
    <property type="project" value="UniProtKB-KW"/>
</dbReference>
<feature type="domain" description="Fibronectin type-III" evidence="11">
    <location>
        <begin position="475"/>
        <end position="571"/>
    </location>
</feature>
<organism evidence="12 13">
    <name type="scientific">Microbacterium foliorum</name>
    <dbReference type="NCBI Taxonomy" id="104336"/>
    <lineage>
        <taxon>Bacteria</taxon>
        <taxon>Bacillati</taxon>
        <taxon>Actinomycetota</taxon>
        <taxon>Actinomycetes</taxon>
        <taxon>Micrococcales</taxon>
        <taxon>Microbacteriaceae</taxon>
        <taxon>Microbacterium</taxon>
    </lineage>
</organism>
<dbReference type="InterPro" id="IPR022409">
    <property type="entry name" value="PKD/Chitinase_dom"/>
</dbReference>
<evidence type="ECO:0000313" key="13">
    <source>
        <dbReference type="Proteomes" id="UP000033572"/>
    </source>
</evidence>
<keyword evidence="12" id="KW-0378">Hydrolase</keyword>
<dbReference type="SUPFAM" id="SSF49299">
    <property type="entry name" value="PKD domain"/>
    <property type="match status" value="4"/>
</dbReference>
<dbReference type="PROSITE" id="PS50853">
    <property type="entry name" value="FN3"/>
    <property type="match status" value="1"/>
</dbReference>
<dbReference type="GeneID" id="94443286"/>
<dbReference type="PANTHER" id="PTHR46730">
    <property type="entry name" value="POLYCYSTIN-1"/>
    <property type="match status" value="1"/>
</dbReference>
<dbReference type="PANTHER" id="PTHR46730:SF4">
    <property type="entry name" value="POLYCYSTIC KIDNEY DISEASE PROTEIN 1-LIKE 1"/>
    <property type="match status" value="1"/>
</dbReference>
<evidence type="ECO:0000256" key="6">
    <source>
        <dbReference type="ARBA" id="ARBA00023136"/>
    </source>
</evidence>
<dbReference type="Gene3D" id="2.60.120.200">
    <property type="match status" value="1"/>
</dbReference>
<dbReference type="EC" id="3.4.21.50" evidence="12"/>
<dbReference type="InterPro" id="IPR006558">
    <property type="entry name" value="LamG-like"/>
</dbReference>
<evidence type="ECO:0000256" key="5">
    <source>
        <dbReference type="ARBA" id="ARBA00022989"/>
    </source>
</evidence>
<keyword evidence="7" id="KW-1015">Disulfide bond</keyword>
<proteinExistence type="predicted"/>
<dbReference type="InterPro" id="IPR035986">
    <property type="entry name" value="PKD_dom_sf"/>
</dbReference>
<evidence type="ECO:0000259" key="11">
    <source>
        <dbReference type="PROSITE" id="PS50853"/>
    </source>
</evidence>
<feature type="domain" description="PKD" evidence="10">
    <location>
        <begin position="799"/>
        <end position="869"/>
    </location>
</feature>
<feature type="compositionally biased region" description="Polar residues" evidence="8">
    <location>
        <begin position="474"/>
        <end position="483"/>
    </location>
</feature>
<dbReference type="GO" id="GO:0006508">
    <property type="term" value="P:proteolysis"/>
    <property type="evidence" value="ECO:0007669"/>
    <property type="project" value="UniProtKB-KW"/>
</dbReference>
<keyword evidence="12" id="KW-0645">Protease</keyword>
<protein>
    <submittedName>
        <fullName evidence="12">Protease 1</fullName>
        <ecNumber evidence="12">3.4.21.50</ecNumber>
    </submittedName>
</protein>
<gene>
    <name evidence="12" type="ORF">RN50_02588</name>
</gene>
<dbReference type="GO" id="GO:0005975">
    <property type="term" value="P:carbohydrate metabolic process"/>
    <property type="evidence" value="ECO:0007669"/>
    <property type="project" value="UniProtKB-ARBA"/>
</dbReference>